<dbReference type="Proteomes" id="UP000739538">
    <property type="component" value="Unassembled WGS sequence"/>
</dbReference>
<feature type="transmembrane region" description="Helical" evidence="2">
    <location>
        <begin position="6"/>
        <end position="27"/>
    </location>
</feature>
<evidence type="ECO:0000313" key="3">
    <source>
        <dbReference type="EMBL" id="MCA9757418.1"/>
    </source>
</evidence>
<gene>
    <name evidence="3" type="ORF">KDA27_16560</name>
</gene>
<evidence type="ECO:0000256" key="2">
    <source>
        <dbReference type="SAM" id="Phobius"/>
    </source>
</evidence>
<keyword evidence="2" id="KW-0812">Transmembrane</keyword>
<dbReference type="AlphaFoldDB" id="A0A956SGH1"/>
<sequence length="65" mass="7777">MGEWRWGLGAVILGVIVVAFYVQMLTARHRNFVLSKRRRERRFQPDWDRGKPVDPKKRRGINISR</sequence>
<protein>
    <submittedName>
        <fullName evidence="3">Uncharacterized protein</fullName>
    </submittedName>
</protein>
<feature type="compositionally biased region" description="Basic residues" evidence="1">
    <location>
        <begin position="56"/>
        <end position="65"/>
    </location>
</feature>
<dbReference type="EMBL" id="JAGQHS010000098">
    <property type="protein sequence ID" value="MCA9757418.1"/>
    <property type="molecule type" value="Genomic_DNA"/>
</dbReference>
<comment type="caution">
    <text evidence="3">The sequence shown here is derived from an EMBL/GenBank/DDBJ whole genome shotgun (WGS) entry which is preliminary data.</text>
</comment>
<organism evidence="3 4">
    <name type="scientific">Eiseniibacteriota bacterium</name>
    <dbReference type="NCBI Taxonomy" id="2212470"/>
    <lineage>
        <taxon>Bacteria</taxon>
        <taxon>Candidatus Eiseniibacteriota</taxon>
    </lineage>
</organism>
<feature type="region of interest" description="Disordered" evidence="1">
    <location>
        <begin position="38"/>
        <end position="65"/>
    </location>
</feature>
<reference evidence="3" key="2">
    <citation type="journal article" date="2021" name="Microbiome">
        <title>Successional dynamics and alternative stable states in a saline activated sludge microbial community over 9 years.</title>
        <authorList>
            <person name="Wang Y."/>
            <person name="Ye J."/>
            <person name="Ju F."/>
            <person name="Liu L."/>
            <person name="Boyd J.A."/>
            <person name="Deng Y."/>
            <person name="Parks D.H."/>
            <person name="Jiang X."/>
            <person name="Yin X."/>
            <person name="Woodcroft B.J."/>
            <person name="Tyson G.W."/>
            <person name="Hugenholtz P."/>
            <person name="Polz M.F."/>
            <person name="Zhang T."/>
        </authorList>
    </citation>
    <scope>NUCLEOTIDE SEQUENCE</scope>
    <source>
        <strain evidence="3">HKST-UBA02</strain>
    </source>
</reference>
<reference evidence="3" key="1">
    <citation type="submission" date="2020-04" db="EMBL/GenBank/DDBJ databases">
        <authorList>
            <person name="Zhang T."/>
        </authorList>
    </citation>
    <scope>NUCLEOTIDE SEQUENCE</scope>
    <source>
        <strain evidence="3">HKST-UBA02</strain>
    </source>
</reference>
<proteinExistence type="predicted"/>
<feature type="compositionally biased region" description="Basic and acidic residues" evidence="1">
    <location>
        <begin position="42"/>
        <end position="55"/>
    </location>
</feature>
<keyword evidence="2" id="KW-0472">Membrane</keyword>
<accession>A0A956SGH1</accession>
<name>A0A956SGH1_UNCEI</name>
<evidence type="ECO:0000313" key="4">
    <source>
        <dbReference type="Proteomes" id="UP000739538"/>
    </source>
</evidence>
<keyword evidence="2" id="KW-1133">Transmembrane helix</keyword>
<evidence type="ECO:0000256" key="1">
    <source>
        <dbReference type="SAM" id="MobiDB-lite"/>
    </source>
</evidence>